<evidence type="ECO:0000313" key="8">
    <source>
        <dbReference type="Proteomes" id="UP001318860"/>
    </source>
</evidence>
<reference evidence="7 8" key="1">
    <citation type="journal article" date="2021" name="Comput. Struct. Biotechnol. J.">
        <title>De novo genome assembly of the potent medicinal plant Rehmannia glutinosa using nanopore technology.</title>
        <authorList>
            <person name="Ma L."/>
            <person name="Dong C."/>
            <person name="Song C."/>
            <person name="Wang X."/>
            <person name="Zheng X."/>
            <person name="Niu Y."/>
            <person name="Chen S."/>
            <person name="Feng W."/>
        </authorList>
    </citation>
    <scope>NUCLEOTIDE SEQUENCE [LARGE SCALE GENOMIC DNA]</scope>
    <source>
        <strain evidence="7">DH-2019</strain>
    </source>
</reference>
<feature type="coiled-coil region" evidence="5">
    <location>
        <begin position="60"/>
        <end position="87"/>
    </location>
</feature>
<dbReference type="Proteomes" id="UP001318860">
    <property type="component" value="Unassembled WGS sequence"/>
</dbReference>
<accession>A0ABR0VUU1</accession>
<dbReference type="InterPro" id="IPR010666">
    <property type="entry name" value="Znf_GRF"/>
</dbReference>
<keyword evidence="1" id="KW-0479">Metal-binding</keyword>
<keyword evidence="5" id="KW-0175">Coiled coil</keyword>
<proteinExistence type="predicted"/>
<evidence type="ECO:0000313" key="7">
    <source>
        <dbReference type="EMBL" id="KAK6137742.1"/>
    </source>
</evidence>
<comment type="caution">
    <text evidence="7">The sequence shown here is derived from an EMBL/GenBank/DDBJ whole genome shotgun (WGS) entry which is preliminary data.</text>
</comment>
<name>A0ABR0VUU1_REHGL</name>
<dbReference type="PROSITE" id="PS51999">
    <property type="entry name" value="ZF_GRF"/>
    <property type="match status" value="1"/>
</dbReference>
<gene>
    <name evidence="7" type="ORF">DH2020_028494</name>
</gene>
<dbReference type="EMBL" id="JABTTQ020000809">
    <property type="protein sequence ID" value="KAK6137742.1"/>
    <property type="molecule type" value="Genomic_DNA"/>
</dbReference>
<evidence type="ECO:0000259" key="6">
    <source>
        <dbReference type="PROSITE" id="PS51999"/>
    </source>
</evidence>
<organism evidence="7 8">
    <name type="scientific">Rehmannia glutinosa</name>
    <name type="common">Chinese foxglove</name>
    <dbReference type="NCBI Taxonomy" id="99300"/>
    <lineage>
        <taxon>Eukaryota</taxon>
        <taxon>Viridiplantae</taxon>
        <taxon>Streptophyta</taxon>
        <taxon>Embryophyta</taxon>
        <taxon>Tracheophyta</taxon>
        <taxon>Spermatophyta</taxon>
        <taxon>Magnoliopsida</taxon>
        <taxon>eudicotyledons</taxon>
        <taxon>Gunneridae</taxon>
        <taxon>Pentapetalae</taxon>
        <taxon>asterids</taxon>
        <taxon>lamiids</taxon>
        <taxon>Lamiales</taxon>
        <taxon>Orobanchaceae</taxon>
        <taxon>Rehmannieae</taxon>
        <taxon>Rehmannia</taxon>
    </lineage>
</organism>
<protein>
    <recommendedName>
        <fullName evidence="6">GRF-type domain-containing protein</fullName>
    </recommendedName>
</protein>
<evidence type="ECO:0000256" key="4">
    <source>
        <dbReference type="PROSITE-ProRule" id="PRU01343"/>
    </source>
</evidence>
<evidence type="ECO:0000256" key="1">
    <source>
        <dbReference type="ARBA" id="ARBA00022723"/>
    </source>
</evidence>
<feature type="domain" description="GRF-type" evidence="6">
    <location>
        <begin position="10"/>
        <end position="51"/>
    </location>
</feature>
<evidence type="ECO:0000256" key="2">
    <source>
        <dbReference type="ARBA" id="ARBA00022771"/>
    </source>
</evidence>
<dbReference type="Pfam" id="PF06839">
    <property type="entry name" value="Zn_ribbon_GRF"/>
    <property type="match status" value="1"/>
</dbReference>
<dbReference type="PANTHER" id="PTHR33248">
    <property type="entry name" value="ZINC ION-BINDING PROTEIN"/>
    <property type="match status" value="1"/>
</dbReference>
<keyword evidence="8" id="KW-1185">Reference proteome</keyword>
<keyword evidence="3" id="KW-0862">Zinc</keyword>
<evidence type="ECO:0000256" key="5">
    <source>
        <dbReference type="SAM" id="Coils"/>
    </source>
</evidence>
<keyword evidence="2 4" id="KW-0863">Zinc-finger</keyword>
<evidence type="ECO:0000256" key="3">
    <source>
        <dbReference type="ARBA" id="ARBA00022833"/>
    </source>
</evidence>
<sequence>MSPTTRNLDCFCGKRAVTRTTWTKENPGRRFNACLHFGRGGCRLFEWEDPPMCHRAKAIIPGLLRKINKLEGETKKLESEVQKLEDKVSQLQP</sequence>